<reference evidence="1 2" key="1">
    <citation type="submission" date="2020-10" db="EMBL/GenBank/DDBJ databases">
        <title>Connecting structure to function with the recovery of over 1000 high-quality activated sludge metagenome-assembled genomes encoding full-length rRNA genes using long-read sequencing.</title>
        <authorList>
            <person name="Singleton C.M."/>
            <person name="Petriglieri F."/>
            <person name="Kristensen J.M."/>
            <person name="Kirkegaard R.H."/>
            <person name="Michaelsen T.Y."/>
            <person name="Andersen M.H."/>
            <person name="Karst S.M."/>
            <person name="Dueholm M.S."/>
            <person name="Nielsen P.H."/>
            <person name="Albertsen M."/>
        </authorList>
    </citation>
    <scope>NUCLEOTIDE SEQUENCE [LARGE SCALE GENOMIC DNA]</scope>
    <source>
        <strain evidence="1">Lyne_18-Q3-R50-59_MAXAC.006</strain>
    </source>
</reference>
<dbReference type="EMBL" id="JADJZA010000009">
    <property type="protein sequence ID" value="MBK9298435.1"/>
    <property type="molecule type" value="Genomic_DNA"/>
</dbReference>
<accession>A0A936NEC5</accession>
<name>A0A936NEC5_9ACTN</name>
<comment type="caution">
    <text evidence="1">The sequence shown here is derived from an EMBL/GenBank/DDBJ whole genome shotgun (WGS) entry which is preliminary data.</text>
</comment>
<gene>
    <name evidence="1" type="ORF">IPN02_16725</name>
</gene>
<evidence type="ECO:0000313" key="1">
    <source>
        <dbReference type="EMBL" id="MBK9298435.1"/>
    </source>
</evidence>
<sequence length="387" mass="41996">MARQTGTYPVELGFLPDAFATPDVDHPGLLRAGERASAPYGDESVEFHECPATDCDQDGDIGTDLLGAGFDTVDLTPFAALQSVLGRVDEAGNMNDSDAEAVQAALEGAVLQCRSGLTLTVLYVADEGQFIRTAGPNRMSMVPPRSIGRNDHGPATSVHGDQDVFGTPIRQLMGGEAPTLFRHDSPGVHNHEPSLMLVNLWIPLQQITQPLVLADGRSIDRRSHQLRYGLATDSFLEREDDAAINDIWMFLHDPDQRWFFRSEMDHRSAYVFNTLSTPHGAGVLPGESLAERCFRALEAGESAAERGDADGLVDALADIDETRAPDEATPALRRAIEGMLALADEARSDPEAVCGPRSQDWVASSQAARRSVVRRSLELRVVVSVDR</sequence>
<dbReference type="Proteomes" id="UP000727993">
    <property type="component" value="Unassembled WGS sequence"/>
</dbReference>
<proteinExistence type="predicted"/>
<organism evidence="1 2">
    <name type="scientific">Candidatus Neomicrothrix subdominans</name>
    <dbReference type="NCBI Taxonomy" id="2954438"/>
    <lineage>
        <taxon>Bacteria</taxon>
        <taxon>Bacillati</taxon>
        <taxon>Actinomycetota</taxon>
        <taxon>Acidimicrobiia</taxon>
        <taxon>Acidimicrobiales</taxon>
        <taxon>Microthrixaceae</taxon>
        <taxon>Candidatus Neomicrothrix</taxon>
    </lineage>
</organism>
<evidence type="ECO:0000313" key="2">
    <source>
        <dbReference type="Proteomes" id="UP000727993"/>
    </source>
</evidence>
<protein>
    <submittedName>
        <fullName evidence="1">Uncharacterized protein</fullName>
    </submittedName>
</protein>
<dbReference type="AlphaFoldDB" id="A0A936NEC5"/>